<feature type="compositionally biased region" description="Basic residues" evidence="1">
    <location>
        <begin position="1"/>
        <end position="12"/>
    </location>
</feature>
<evidence type="ECO:0000313" key="3">
    <source>
        <dbReference type="EMBL" id="KAK7508881.1"/>
    </source>
</evidence>
<protein>
    <submittedName>
        <fullName evidence="3">Uncharacterized protein</fullName>
    </submittedName>
</protein>
<dbReference type="Proteomes" id="UP001363622">
    <property type="component" value="Unassembled WGS sequence"/>
</dbReference>
<sequence length="223" mass="24709">MAKSNQPRHSRSSCRISMAEVDSDSTDDESSSHHSASVDAFPRRRPMNWQQRANTAFRFLGHALTATTALIIGFLVGAYAMHHAGPVLESTTSPAPQLINNNATTSAMTLPPLEKLAADLQILHWDALRAFNIDASAAPTSAADVDACHAAVRMASRRLSRVWHTDKCEYARLGLMHDYMCAELYMTVQNKKSMAEKYDCLTPEMRLARAEKRIWGMAGDDDE</sequence>
<reference evidence="3 4" key="1">
    <citation type="submission" date="2024-04" db="EMBL/GenBank/DDBJ databases">
        <title>Phyllosticta paracitricarpa is synonymous to the EU quarantine fungus P. citricarpa based on phylogenomic analyses.</title>
        <authorList>
            <consortium name="Lawrence Berkeley National Laboratory"/>
            <person name="Van Ingen-Buijs V.A."/>
            <person name="Van Westerhoven A.C."/>
            <person name="Haridas S."/>
            <person name="Skiadas P."/>
            <person name="Martin F."/>
            <person name="Groenewald J.Z."/>
            <person name="Crous P.W."/>
            <person name="Seidl M.F."/>
        </authorList>
    </citation>
    <scope>NUCLEOTIDE SEQUENCE [LARGE SCALE GENOMIC DNA]</scope>
    <source>
        <strain evidence="3 4">CBS 123371</strain>
    </source>
</reference>
<feature type="transmembrane region" description="Helical" evidence="2">
    <location>
        <begin position="59"/>
        <end position="81"/>
    </location>
</feature>
<keyword evidence="2" id="KW-0472">Membrane</keyword>
<evidence type="ECO:0000256" key="2">
    <source>
        <dbReference type="SAM" id="Phobius"/>
    </source>
</evidence>
<organism evidence="3 4">
    <name type="scientific">Phyllosticta citriasiana</name>
    <dbReference type="NCBI Taxonomy" id="595635"/>
    <lineage>
        <taxon>Eukaryota</taxon>
        <taxon>Fungi</taxon>
        <taxon>Dikarya</taxon>
        <taxon>Ascomycota</taxon>
        <taxon>Pezizomycotina</taxon>
        <taxon>Dothideomycetes</taxon>
        <taxon>Dothideomycetes incertae sedis</taxon>
        <taxon>Botryosphaeriales</taxon>
        <taxon>Phyllostictaceae</taxon>
        <taxon>Phyllosticta</taxon>
    </lineage>
</organism>
<keyword evidence="2" id="KW-0812">Transmembrane</keyword>
<proteinExistence type="predicted"/>
<name>A0ABR1K9J7_9PEZI</name>
<keyword evidence="2" id="KW-1133">Transmembrane helix</keyword>
<feature type="region of interest" description="Disordered" evidence="1">
    <location>
        <begin position="1"/>
        <end position="45"/>
    </location>
</feature>
<comment type="caution">
    <text evidence="3">The sequence shown here is derived from an EMBL/GenBank/DDBJ whole genome shotgun (WGS) entry which is preliminary data.</text>
</comment>
<evidence type="ECO:0000256" key="1">
    <source>
        <dbReference type="SAM" id="MobiDB-lite"/>
    </source>
</evidence>
<dbReference type="EMBL" id="JBBPHU010000023">
    <property type="protein sequence ID" value="KAK7508881.1"/>
    <property type="molecule type" value="Genomic_DNA"/>
</dbReference>
<evidence type="ECO:0000313" key="4">
    <source>
        <dbReference type="Proteomes" id="UP001363622"/>
    </source>
</evidence>
<keyword evidence="4" id="KW-1185">Reference proteome</keyword>
<gene>
    <name evidence="3" type="ORF">IWZ03DRAFT_123358</name>
</gene>
<accession>A0ABR1K9J7</accession>